<dbReference type="VEuPathDB" id="TrichDB:TRFO_38847"/>
<reference evidence="2" key="1">
    <citation type="submission" date="2016-10" db="EMBL/GenBank/DDBJ databases">
        <authorList>
            <person name="Benchimol M."/>
            <person name="Almeida L.G."/>
            <person name="Vasconcelos A.T."/>
            <person name="Perreira-Neves A."/>
            <person name="Rosa I.A."/>
            <person name="Tasca T."/>
            <person name="Bogo M.R."/>
            <person name="de Souza W."/>
        </authorList>
    </citation>
    <scope>NUCLEOTIDE SEQUENCE [LARGE SCALE GENOMIC DNA]</scope>
    <source>
        <strain evidence="2">K</strain>
    </source>
</reference>
<dbReference type="Proteomes" id="UP000179807">
    <property type="component" value="Unassembled WGS sequence"/>
</dbReference>
<protein>
    <submittedName>
        <fullName evidence="2">Uncharacterized protein</fullName>
    </submittedName>
</protein>
<evidence type="ECO:0000256" key="1">
    <source>
        <dbReference type="SAM" id="MobiDB-lite"/>
    </source>
</evidence>
<dbReference type="EMBL" id="MLAK01001275">
    <property type="protein sequence ID" value="OHS94960.1"/>
    <property type="molecule type" value="Genomic_DNA"/>
</dbReference>
<proteinExistence type="predicted"/>
<gene>
    <name evidence="2" type="ORF">TRFO_38847</name>
</gene>
<comment type="caution">
    <text evidence="2">The sequence shown here is derived from an EMBL/GenBank/DDBJ whole genome shotgun (WGS) entry which is preliminary data.</text>
</comment>
<name>A0A1J4J717_9EUKA</name>
<keyword evidence="3" id="KW-1185">Reference proteome</keyword>
<evidence type="ECO:0000313" key="2">
    <source>
        <dbReference type="EMBL" id="OHS94960.1"/>
    </source>
</evidence>
<evidence type="ECO:0000313" key="3">
    <source>
        <dbReference type="Proteomes" id="UP000179807"/>
    </source>
</evidence>
<organism evidence="2 3">
    <name type="scientific">Tritrichomonas foetus</name>
    <dbReference type="NCBI Taxonomy" id="1144522"/>
    <lineage>
        <taxon>Eukaryota</taxon>
        <taxon>Metamonada</taxon>
        <taxon>Parabasalia</taxon>
        <taxon>Tritrichomonadida</taxon>
        <taxon>Tritrichomonadidae</taxon>
        <taxon>Tritrichomonas</taxon>
    </lineage>
</organism>
<sequence length="196" mass="22564">MKKSIRSKIGGPNSALRQINIRKYYENTYKQHRSFSDPFIHDYSDSSEPESQNPVARKRKNSKSGKCDDLDFTNFAKKLKLKFDYQTDSSDDYFDFFQNGIDKDGILIKPDLDEADKFIASLKIHKKNINLNRYRSASSSACCSGQESQCESPALTKPWFGISRSEIDAFQAESEKLQKLLNEEAEDEDEKDFDLI</sequence>
<dbReference type="RefSeq" id="XP_068348097.1">
    <property type="nucleotide sequence ID" value="XM_068512286.1"/>
</dbReference>
<dbReference type="AlphaFoldDB" id="A0A1J4J717"/>
<accession>A0A1J4J717</accession>
<feature type="region of interest" description="Disordered" evidence="1">
    <location>
        <begin position="40"/>
        <end position="65"/>
    </location>
</feature>
<dbReference type="GeneID" id="94846990"/>